<feature type="domain" description="N-acetyltransferase" evidence="4">
    <location>
        <begin position="13"/>
        <end position="160"/>
    </location>
</feature>
<evidence type="ECO:0000313" key="5">
    <source>
        <dbReference type="EMBL" id="MEI7035241.1"/>
    </source>
</evidence>
<evidence type="ECO:0000259" key="4">
    <source>
        <dbReference type="PROSITE" id="PS51186"/>
    </source>
</evidence>
<keyword evidence="3" id="KW-1133">Transmembrane helix</keyword>
<accession>A0ABU8J6T1</accession>
<keyword evidence="3" id="KW-0472">Membrane</keyword>
<keyword evidence="1 5" id="KW-0808">Transferase</keyword>
<dbReference type="InterPro" id="IPR000182">
    <property type="entry name" value="GNAT_dom"/>
</dbReference>
<organism evidence="5 6">
    <name type="scientific">Fulvimonas yonginensis</name>
    <dbReference type="NCBI Taxonomy" id="1495200"/>
    <lineage>
        <taxon>Bacteria</taxon>
        <taxon>Pseudomonadati</taxon>
        <taxon>Pseudomonadota</taxon>
        <taxon>Gammaproteobacteria</taxon>
        <taxon>Lysobacterales</taxon>
        <taxon>Rhodanobacteraceae</taxon>
        <taxon>Fulvimonas</taxon>
    </lineage>
</organism>
<protein>
    <submittedName>
        <fullName evidence="5">GNAT family N-acetyltransferase</fullName>
        <ecNumber evidence="5">2.3.1.-</ecNumber>
    </submittedName>
</protein>
<dbReference type="InterPro" id="IPR016181">
    <property type="entry name" value="Acyl_CoA_acyltransferase"/>
</dbReference>
<dbReference type="PANTHER" id="PTHR43420">
    <property type="entry name" value="ACETYLTRANSFERASE"/>
    <property type="match status" value="1"/>
</dbReference>
<dbReference type="SUPFAM" id="SSF55729">
    <property type="entry name" value="Acyl-CoA N-acyltransferases (Nat)"/>
    <property type="match status" value="1"/>
</dbReference>
<dbReference type="InterPro" id="IPR050680">
    <property type="entry name" value="YpeA/RimI_acetyltransf"/>
</dbReference>
<dbReference type="PROSITE" id="PS51186">
    <property type="entry name" value="GNAT"/>
    <property type="match status" value="1"/>
</dbReference>
<feature type="transmembrane region" description="Helical" evidence="3">
    <location>
        <begin position="53"/>
        <end position="73"/>
    </location>
</feature>
<gene>
    <name evidence="5" type="ORF">WAT24_00560</name>
</gene>
<dbReference type="EC" id="2.3.1.-" evidence="5"/>
<comment type="caution">
    <text evidence="5">The sequence shown here is derived from an EMBL/GenBank/DDBJ whole genome shotgun (WGS) entry which is preliminary data.</text>
</comment>
<dbReference type="Pfam" id="PF00583">
    <property type="entry name" value="Acetyltransf_1"/>
    <property type="match status" value="1"/>
</dbReference>
<keyword evidence="3" id="KW-0812">Transmembrane</keyword>
<dbReference type="GO" id="GO:0016746">
    <property type="term" value="F:acyltransferase activity"/>
    <property type="evidence" value="ECO:0007669"/>
    <property type="project" value="UniProtKB-KW"/>
</dbReference>
<evidence type="ECO:0000256" key="2">
    <source>
        <dbReference type="ARBA" id="ARBA00023315"/>
    </source>
</evidence>
<dbReference type="RefSeq" id="WP_336805860.1">
    <property type="nucleotide sequence ID" value="NZ_JBBBNY010000001.1"/>
</dbReference>
<name>A0ABU8J6T1_9GAMM</name>
<reference evidence="5 6" key="1">
    <citation type="journal article" date="2014" name="Int. J. Syst. Evol. Microbiol.">
        <title>Fulvimonas yonginensis sp. nov., isolated from greenhouse soil, and emended description of the genus Fulvimonas.</title>
        <authorList>
            <person name="Ahn J.H."/>
            <person name="Kim S.J."/>
            <person name="Weon H.Y."/>
            <person name="Hong S.B."/>
            <person name="Seok S.J."/>
            <person name="Kwon S.W."/>
        </authorList>
    </citation>
    <scope>NUCLEOTIDE SEQUENCE [LARGE SCALE GENOMIC DNA]</scope>
    <source>
        <strain evidence="5 6">KACC 16952</strain>
    </source>
</reference>
<dbReference type="PANTHER" id="PTHR43420:SF12">
    <property type="entry name" value="N-ACETYLTRANSFERASE DOMAIN-CONTAINING PROTEIN"/>
    <property type="match status" value="1"/>
</dbReference>
<evidence type="ECO:0000313" key="6">
    <source>
        <dbReference type="Proteomes" id="UP001381174"/>
    </source>
</evidence>
<proteinExistence type="predicted"/>
<keyword evidence="2 5" id="KW-0012">Acyltransferase</keyword>
<dbReference type="Proteomes" id="UP001381174">
    <property type="component" value="Unassembled WGS sequence"/>
</dbReference>
<keyword evidence="6" id="KW-1185">Reference proteome</keyword>
<sequence length="160" mass="17004">MSSPADPPSVPPLRVRTAVPADLPALVTLEQSAFAGDRLSRAQYRRHLASPSALVLAADAPGIALLGSALVFFRTGSVRARLYSIATAPAARGRGVGAALLDAAEHAAWARGCRAMRLEVRVDNAAAIALYERAGYRRIGGYPAYYDDGADAWRYEKVLP</sequence>
<evidence type="ECO:0000256" key="1">
    <source>
        <dbReference type="ARBA" id="ARBA00022679"/>
    </source>
</evidence>
<dbReference type="EMBL" id="JBBBNY010000001">
    <property type="protein sequence ID" value="MEI7035241.1"/>
    <property type="molecule type" value="Genomic_DNA"/>
</dbReference>
<evidence type="ECO:0000256" key="3">
    <source>
        <dbReference type="SAM" id="Phobius"/>
    </source>
</evidence>
<dbReference type="CDD" id="cd04301">
    <property type="entry name" value="NAT_SF"/>
    <property type="match status" value="1"/>
</dbReference>
<dbReference type="Gene3D" id="3.40.630.30">
    <property type="match status" value="1"/>
</dbReference>